<feature type="transmembrane region" description="Helical" evidence="1">
    <location>
        <begin position="102"/>
        <end position="121"/>
    </location>
</feature>
<evidence type="ECO:0000313" key="3">
    <source>
        <dbReference type="Proteomes" id="UP000325684"/>
    </source>
</evidence>
<name>A0A5N3P467_9HYPH</name>
<protein>
    <submittedName>
        <fullName evidence="2">DUF983 domain-containing protein</fullName>
    </submittedName>
</protein>
<keyword evidence="1" id="KW-0472">Membrane</keyword>
<keyword evidence="1" id="KW-1133">Transmembrane helix</keyword>
<accession>A0A5N3P467</accession>
<proteinExistence type="predicted"/>
<dbReference type="InterPro" id="IPR009325">
    <property type="entry name" value="DUF983"/>
</dbReference>
<dbReference type="Proteomes" id="UP000325684">
    <property type="component" value="Unassembled WGS sequence"/>
</dbReference>
<evidence type="ECO:0000313" key="2">
    <source>
        <dbReference type="EMBL" id="KAB0264517.1"/>
    </source>
</evidence>
<sequence length="144" mass="15815">MVGAERLRRECPLAEFLEFSTVAHDSSAPDPIIAGLKGLCPRCGKGHVFKGFLTIRPKCEVCGLDLTFADTGDGPAFFVMSIVGITVVGLALWVEFTYEPPIWLHMVMWFALTGVLSLALVRPLKGVLAALQFHHKAEEGRFEK</sequence>
<feature type="transmembrane region" description="Helical" evidence="1">
    <location>
        <begin position="76"/>
        <end position="96"/>
    </location>
</feature>
<dbReference type="OrthoDB" id="9799456at2"/>
<gene>
    <name evidence="2" type="ORF">FEZ63_23085</name>
</gene>
<evidence type="ECO:0000256" key="1">
    <source>
        <dbReference type="SAM" id="Phobius"/>
    </source>
</evidence>
<reference evidence="2 3" key="1">
    <citation type="journal article" date="2019" name="Microorganisms">
        <title>Genome Insights into the Novel Species Microvirga brassicacearum, a Rapeseed Endophyte with Biotechnological Potential.</title>
        <authorList>
            <person name="Jimenez-Gomez A."/>
            <person name="Saati-Santamaria Z."/>
            <person name="Igual J.M."/>
            <person name="Rivas R."/>
            <person name="Mateos P.F."/>
            <person name="Garcia-Fraile P."/>
        </authorList>
    </citation>
    <scope>NUCLEOTIDE SEQUENCE [LARGE SCALE GENOMIC DNA]</scope>
    <source>
        <strain evidence="2 3">CDVBN77</strain>
    </source>
</reference>
<organism evidence="2 3">
    <name type="scientific">Microvirga brassicacearum</name>
    <dbReference type="NCBI Taxonomy" id="2580413"/>
    <lineage>
        <taxon>Bacteria</taxon>
        <taxon>Pseudomonadati</taxon>
        <taxon>Pseudomonadota</taxon>
        <taxon>Alphaproteobacteria</taxon>
        <taxon>Hyphomicrobiales</taxon>
        <taxon>Methylobacteriaceae</taxon>
        <taxon>Microvirga</taxon>
    </lineage>
</organism>
<dbReference type="EMBL" id="VCMV01000071">
    <property type="protein sequence ID" value="KAB0264517.1"/>
    <property type="molecule type" value="Genomic_DNA"/>
</dbReference>
<keyword evidence="3" id="KW-1185">Reference proteome</keyword>
<dbReference type="Pfam" id="PF06170">
    <property type="entry name" value="DUF983"/>
    <property type="match status" value="1"/>
</dbReference>
<keyword evidence="1" id="KW-0812">Transmembrane</keyword>
<comment type="caution">
    <text evidence="2">The sequence shown here is derived from an EMBL/GenBank/DDBJ whole genome shotgun (WGS) entry which is preliminary data.</text>
</comment>
<dbReference type="AlphaFoldDB" id="A0A5N3P467"/>